<dbReference type="Gene3D" id="3.90.1530.10">
    <property type="entry name" value="Conserved hypothetical protein from pyrococcus furiosus pfu- 392566-001, ParB domain"/>
    <property type="match status" value="1"/>
</dbReference>
<comment type="caution">
    <text evidence="2">The sequence shown here is derived from an EMBL/GenBank/DDBJ whole genome shotgun (WGS) entry which is preliminary data.</text>
</comment>
<dbReference type="Pfam" id="PF02195">
    <property type="entry name" value="ParB_N"/>
    <property type="match status" value="1"/>
</dbReference>
<evidence type="ECO:0000313" key="3">
    <source>
        <dbReference type="Proteomes" id="UP001500368"/>
    </source>
</evidence>
<dbReference type="SMART" id="SM00470">
    <property type="entry name" value="ParB"/>
    <property type="match status" value="1"/>
</dbReference>
<dbReference type="RefSeq" id="WP_345476847.1">
    <property type="nucleotide sequence ID" value="NZ_BAABLW010000005.1"/>
</dbReference>
<dbReference type="Proteomes" id="UP001500368">
    <property type="component" value="Unassembled WGS sequence"/>
</dbReference>
<gene>
    <name evidence="2" type="ORF">GCM10025790_08640</name>
</gene>
<feature type="domain" description="ParB-like N-terminal" evidence="1">
    <location>
        <begin position="17"/>
        <end position="105"/>
    </location>
</feature>
<organism evidence="2 3">
    <name type="scientific">Nesterenkonia rhizosphaerae</name>
    <dbReference type="NCBI Taxonomy" id="1348272"/>
    <lineage>
        <taxon>Bacteria</taxon>
        <taxon>Bacillati</taxon>
        <taxon>Actinomycetota</taxon>
        <taxon>Actinomycetes</taxon>
        <taxon>Micrococcales</taxon>
        <taxon>Micrococcaceae</taxon>
        <taxon>Nesterenkonia</taxon>
    </lineage>
</organism>
<evidence type="ECO:0000259" key="1">
    <source>
        <dbReference type="SMART" id="SM00470"/>
    </source>
</evidence>
<dbReference type="InterPro" id="IPR036086">
    <property type="entry name" value="ParB/Sulfiredoxin_sf"/>
</dbReference>
<reference evidence="3" key="1">
    <citation type="journal article" date="2019" name="Int. J. Syst. Evol. Microbiol.">
        <title>The Global Catalogue of Microorganisms (GCM) 10K type strain sequencing project: providing services to taxonomists for standard genome sequencing and annotation.</title>
        <authorList>
            <consortium name="The Broad Institute Genomics Platform"/>
            <consortium name="The Broad Institute Genome Sequencing Center for Infectious Disease"/>
            <person name="Wu L."/>
            <person name="Ma J."/>
        </authorList>
    </citation>
    <scope>NUCLEOTIDE SEQUENCE [LARGE SCALE GENOMIC DNA]</scope>
    <source>
        <strain evidence="3">JCM 19129</strain>
    </source>
</reference>
<dbReference type="InterPro" id="IPR003115">
    <property type="entry name" value="ParB_N"/>
</dbReference>
<name>A0ABP9FU16_9MICC</name>
<dbReference type="EMBL" id="BAABLW010000005">
    <property type="protein sequence ID" value="GAA4915865.1"/>
    <property type="molecule type" value="Genomic_DNA"/>
</dbReference>
<keyword evidence="3" id="KW-1185">Reference proteome</keyword>
<protein>
    <recommendedName>
        <fullName evidence="1">ParB-like N-terminal domain-containing protein</fullName>
    </recommendedName>
</protein>
<dbReference type="SUPFAM" id="SSF110849">
    <property type="entry name" value="ParB/Sulfiredoxin"/>
    <property type="match status" value="1"/>
</dbReference>
<accession>A0ABP9FU16</accession>
<sequence length="208" mass="22427">MAETTNPTKIHEAIQDLAVSIDDLEHYVKNPRQGDLNVIMQSLEVNGQYRPIVVNKGTHTGRPNEILAGNHTVKAAKELGWTHVAATYVDVNDADAARIVAVDNRANDVSGYDDEELAELLGDINASEGGLDGTGFTSDDLDELLAGINPDELEGEEDAEGGDDSLTSFTITCPPELRQRFADALDSYGGETRAENLGYLLDAHPRHG</sequence>
<proteinExistence type="predicted"/>
<evidence type="ECO:0000313" key="2">
    <source>
        <dbReference type="EMBL" id="GAA4915865.1"/>
    </source>
</evidence>